<gene>
    <name evidence="3" type="ORF">PAUS00366_LOCUS7675</name>
</gene>
<dbReference type="EMBL" id="HBIX01010117">
    <property type="protein sequence ID" value="CAE0714923.1"/>
    <property type="molecule type" value="Transcribed_RNA"/>
</dbReference>
<proteinExistence type="predicted"/>
<evidence type="ECO:0000313" key="3">
    <source>
        <dbReference type="EMBL" id="CAE0714923.1"/>
    </source>
</evidence>
<feature type="compositionally biased region" description="Polar residues" evidence="2">
    <location>
        <begin position="112"/>
        <end position="138"/>
    </location>
</feature>
<protein>
    <submittedName>
        <fullName evidence="3">Uncharacterized protein</fullName>
    </submittedName>
</protein>
<dbReference type="AlphaFoldDB" id="A0A7S4AGV1"/>
<feature type="coiled-coil region" evidence="1">
    <location>
        <begin position="201"/>
        <end position="241"/>
    </location>
</feature>
<reference evidence="3" key="1">
    <citation type="submission" date="2021-01" db="EMBL/GenBank/DDBJ databases">
        <authorList>
            <person name="Corre E."/>
            <person name="Pelletier E."/>
            <person name="Niang G."/>
            <person name="Scheremetjew M."/>
            <person name="Finn R."/>
            <person name="Kale V."/>
            <person name="Holt S."/>
            <person name="Cochrane G."/>
            <person name="Meng A."/>
            <person name="Brown T."/>
            <person name="Cohen L."/>
        </authorList>
    </citation>
    <scope>NUCLEOTIDE SEQUENCE</scope>
    <source>
        <strain evidence="3">10249 10 AB</strain>
    </source>
</reference>
<evidence type="ECO:0000256" key="1">
    <source>
        <dbReference type="SAM" id="Coils"/>
    </source>
</evidence>
<feature type="region of interest" description="Disordered" evidence="2">
    <location>
        <begin position="251"/>
        <end position="280"/>
    </location>
</feature>
<feature type="region of interest" description="Disordered" evidence="2">
    <location>
        <begin position="314"/>
        <end position="352"/>
    </location>
</feature>
<accession>A0A7S4AGV1</accession>
<feature type="region of interest" description="Disordered" evidence="2">
    <location>
        <begin position="108"/>
        <end position="138"/>
    </location>
</feature>
<name>A0A7S4AGV1_9STRA</name>
<keyword evidence="1" id="KW-0175">Coiled coil</keyword>
<sequence length="490" mass="53917">MSVLSRWTQRISLFGRDGLALTRAMYLAVPKATAASNATVLPISAPERIKAVLLEQSRQPSNNSVAISFLTIGKEIGLVKYWGLSEYLRQKQDLFPFASLFAVKAKPPDGPTSITTATNENTDSTAATNKTKSANSGGSVSRAKVAFMITSSMKHNLINTLGYEPIVVKGMTPQQASLVLHHRVLPESYGESISELEEKFLEEQQQEQMQMQTQIHVLQEKERHEREKRQWESNSEEIVAAETETAAITDATTTTTTTTNSNNSFVSSNDVTGKHDTHDRSNLDTKRLVLSSSSFAKSEESLSSAPALSFDNRLVNKNDPATEPPSLTLLPSSKDHQIMPPSSPFLAESTSTHNATASISTDYYSTNGELSATHENKDMDVDSSTVWYELVEIETEKVVAASSTAGSTSTAGADATSNEVRHGLYRSHEEAILTLETRQMIQNRRERNINNNDDIVDGIDIENYDDATTSRKASSFIVRPISEEELQMRS</sequence>
<feature type="compositionally biased region" description="Low complexity" evidence="2">
    <location>
        <begin position="251"/>
        <end position="271"/>
    </location>
</feature>
<evidence type="ECO:0000256" key="2">
    <source>
        <dbReference type="SAM" id="MobiDB-lite"/>
    </source>
</evidence>
<organism evidence="3">
    <name type="scientific">Pseudo-nitzschia australis</name>
    <dbReference type="NCBI Taxonomy" id="44445"/>
    <lineage>
        <taxon>Eukaryota</taxon>
        <taxon>Sar</taxon>
        <taxon>Stramenopiles</taxon>
        <taxon>Ochrophyta</taxon>
        <taxon>Bacillariophyta</taxon>
        <taxon>Bacillariophyceae</taxon>
        <taxon>Bacillariophycidae</taxon>
        <taxon>Bacillariales</taxon>
        <taxon>Bacillariaceae</taxon>
        <taxon>Pseudo-nitzschia</taxon>
    </lineage>
</organism>